<dbReference type="Pfam" id="PF10101">
    <property type="entry name" value="DUF2339"/>
    <property type="match status" value="1"/>
</dbReference>
<dbReference type="PANTHER" id="PTHR38434:SF1">
    <property type="entry name" value="BLL2549 PROTEIN"/>
    <property type="match status" value="1"/>
</dbReference>
<feature type="transmembrane region" description="Helical" evidence="2">
    <location>
        <begin position="503"/>
        <end position="526"/>
    </location>
</feature>
<keyword evidence="2" id="KW-0472">Membrane</keyword>
<evidence type="ECO:0000256" key="1">
    <source>
        <dbReference type="SAM" id="MobiDB-lite"/>
    </source>
</evidence>
<dbReference type="STRING" id="1577474.GA0111570_102328"/>
<feature type="transmembrane region" description="Helical" evidence="2">
    <location>
        <begin position="357"/>
        <end position="378"/>
    </location>
</feature>
<keyword evidence="2" id="KW-1133">Transmembrane helix</keyword>
<reference evidence="3 4" key="1">
    <citation type="submission" date="2016-06" db="EMBL/GenBank/DDBJ databases">
        <authorList>
            <person name="Olsen C.W."/>
            <person name="Carey S."/>
            <person name="Hinshaw L."/>
            <person name="Karasin A.I."/>
        </authorList>
    </citation>
    <scope>NUCLEOTIDE SEQUENCE [LARGE SCALE GENOMIC DNA]</scope>
    <source>
        <strain evidence="3 4">LZ-22</strain>
    </source>
</reference>
<feature type="transmembrane region" description="Helical" evidence="2">
    <location>
        <begin position="132"/>
        <end position="152"/>
    </location>
</feature>
<feature type="transmembrane region" description="Helical" evidence="2">
    <location>
        <begin position="104"/>
        <end position="126"/>
    </location>
</feature>
<dbReference type="AlphaFoldDB" id="A0A1G6GEY0"/>
<feature type="transmembrane region" description="Helical" evidence="2">
    <location>
        <begin position="474"/>
        <end position="491"/>
    </location>
</feature>
<dbReference type="EMBL" id="FMYF01000002">
    <property type="protein sequence ID" value="SDB80537.1"/>
    <property type="molecule type" value="Genomic_DNA"/>
</dbReference>
<evidence type="ECO:0000256" key="2">
    <source>
        <dbReference type="SAM" id="Phobius"/>
    </source>
</evidence>
<evidence type="ECO:0000313" key="4">
    <source>
        <dbReference type="Proteomes" id="UP000199086"/>
    </source>
</evidence>
<feature type="transmembrane region" description="Helical" evidence="2">
    <location>
        <begin position="385"/>
        <end position="405"/>
    </location>
</feature>
<feature type="transmembrane region" description="Helical" evidence="2">
    <location>
        <begin position="164"/>
        <end position="185"/>
    </location>
</feature>
<feature type="transmembrane region" description="Helical" evidence="2">
    <location>
        <begin position="434"/>
        <end position="454"/>
    </location>
</feature>
<feature type="transmembrane region" description="Helical" evidence="2">
    <location>
        <begin position="597"/>
        <end position="615"/>
    </location>
</feature>
<feature type="transmembrane region" description="Helical" evidence="2">
    <location>
        <begin position="248"/>
        <end position="272"/>
    </location>
</feature>
<dbReference type="RefSeq" id="WP_092606664.1">
    <property type="nucleotide sequence ID" value="NZ_FMYF01000002.1"/>
</dbReference>
<dbReference type="PANTHER" id="PTHR38434">
    <property type="entry name" value="BLL2549 PROTEIN"/>
    <property type="match status" value="1"/>
</dbReference>
<proteinExistence type="predicted"/>
<feature type="compositionally biased region" description="Acidic residues" evidence="1">
    <location>
        <begin position="71"/>
        <end position="84"/>
    </location>
</feature>
<keyword evidence="2" id="KW-0812">Transmembrane</keyword>
<keyword evidence="4" id="KW-1185">Reference proteome</keyword>
<name>A0A1G6GEY0_9ACTN</name>
<feature type="transmembrane region" description="Helical" evidence="2">
    <location>
        <begin position="538"/>
        <end position="555"/>
    </location>
</feature>
<evidence type="ECO:0000313" key="3">
    <source>
        <dbReference type="EMBL" id="SDB80537.1"/>
    </source>
</evidence>
<sequence length="635" mass="66335">MTAEDPDTIAARIRADVSFLSGRLEALAADLRLLAESVAPRQRTVPGPPQEELPDDWGSDGNPPDVTTSDEPVEDEPVEDEPDQEPQQPEIPTRRPARSGLPKFFTVAGSAVALIGVASVLLPAGGAVPGQLTRTALGLGLAVIAVVAAVWQHRIDPANVGARALLATGLVSVYLCVLALTVRFVDDQGRPLVALLPGLVVTGLVGLAGLWAARSWRSQGIAVAAVLGGLLVAPVVETGPADGTLAVVGFMVLLTLVAGVAQLGLGWVWLLLGRTVPTVLYAIWVAASPSVFRWGPGLSLVRSIGVAVLLAAVLALGSFALALLHRSASRRERVAEAAGLTALSTPLMVVAQTQETVAPAATACLVLGVVLLAVMAWGASRRSTVEVRTTTVPLGVLFLAFGVLVALGRQFLGYLPWALAIVCLALAERSRSTAVLVAGSILGVVGLVWWLPVLPVLFHTSFVVDVADRGVERVVQSLLGLVVAALAYRAYKTFFPRQRTRALHLAWSGAVVVGAAAVVLTGSLVGSSLGDMARGFRVAHVLVTIGLALLCIVLVSPRLQAGRERRARARLAVGLAVTAVAKLFLFDTRSLPGLWRAAAFIAVGVLLLVVGTWYYRQLEGRRVTPDPGASDRAGD</sequence>
<dbReference type="OrthoDB" id="3729996at2"/>
<dbReference type="InterPro" id="IPR019286">
    <property type="entry name" value="DUF2339_TM"/>
</dbReference>
<organism evidence="3 4">
    <name type="scientific">Raineyella antarctica</name>
    <dbReference type="NCBI Taxonomy" id="1577474"/>
    <lineage>
        <taxon>Bacteria</taxon>
        <taxon>Bacillati</taxon>
        <taxon>Actinomycetota</taxon>
        <taxon>Actinomycetes</taxon>
        <taxon>Propionibacteriales</taxon>
        <taxon>Propionibacteriaceae</taxon>
        <taxon>Raineyella</taxon>
    </lineage>
</organism>
<feature type="region of interest" description="Disordered" evidence="1">
    <location>
        <begin position="37"/>
        <end position="98"/>
    </location>
</feature>
<feature type="transmembrane region" description="Helical" evidence="2">
    <location>
        <begin position="301"/>
        <end position="322"/>
    </location>
</feature>
<protein>
    <submittedName>
        <fullName evidence="3">Predicted membrane protein</fullName>
    </submittedName>
</protein>
<feature type="transmembrane region" description="Helical" evidence="2">
    <location>
        <begin position="220"/>
        <end position="236"/>
    </location>
</feature>
<feature type="transmembrane region" description="Helical" evidence="2">
    <location>
        <begin position="567"/>
        <end position="585"/>
    </location>
</feature>
<accession>A0A1G6GEY0</accession>
<feature type="transmembrane region" description="Helical" evidence="2">
    <location>
        <begin position="191"/>
        <end position="213"/>
    </location>
</feature>
<gene>
    <name evidence="3" type="ORF">GA0111570_102328</name>
</gene>
<dbReference type="Proteomes" id="UP000199086">
    <property type="component" value="Unassembled WGS sequence"/>
</dbReference>